<organism evidence="1 2">
    <name type="scientific">Tetracentron sinense</name>
    <name type="common">Spur-leaf</name>
    <dbReference type="NCBI Taxonomy" id="13715"/>
    <lineage>
        <taxon>Eukaryota</taxon>
        <taxon>Viridiplantae</taxon>
        <taxon>Streptophyta</taxon>
        <taxon>Embryophyta</taxon>
        <taxon>Tracheophyta</taxon>
        <taxon>Spermatophyta</taxon>
        <taxon>Magnoliopsida</taxon>
        <taxon>Trochodendrales</taxon>
        <taxon>Trochodendraceae</taxon>
        <taxon>Tetracentron</taxon>
    </lineage>
</organism>
<keyword evidence="2" id="KW-1185">Reference proteome</keyword>
<gene>
    <name evidence="1" type="ORF">HHK36_031571</name>
</gene>
<name>A0A834Y6W8_TETSI</name>
<protein>
    <submittedName>
        <fullName evidence="1">Uncharacterized protein</fullName>
    </submittedName>
</protein>
<comment type="caution">
    <text evidence="1">The sequence shown here is derived from an EMBL/GenBank/DDBJ whole genome shotgun (WGS) entry which is preliminary data.</text>
</comment>
<sequence>MKACIIMHNMIVEDERDVYISDFNYNVIEENIIVSHERMVELSQIIQNHRHIRDRGIHSQLQTDLVEHLWKLQGARFAAFWPAPMFLHLYVFFLQLPPMFGVSSSVRFMGLSRVEGDDMSEKDFAALPLNDDLCLLMSSIHFDYLNGTEDSKVHQLDEAVNIFEALKHKRQDHPPLGSMEAEAKCT</sequence>
<dbReference type="Proteomes" id="UP000655225">
    <property type="component" value="Unassembled WGS sequence"/>
</dbReference>
<dbReference type="OrthoDB" id="2507073at2759"/>
<proteinExistence type="predicted"/>
<evidence type="ECO:0000313" key="2">
    <source>
        <dbReference type="Proteomes" id="UP000655225"/>
    </source>
</evidence>
<reference evidence="1 2" key="1">
    <citation type="submission" date="2020-04" db="EMBL/GenBank/DDBJ databases">
        <title>Plant Genome Project.</title>
        <authorList>
            <person name="Zhang R.-G."/>
        </authorList>
    </citation>
    <scope>NUCLEOTIDE SEQUENCE [LARGE SCALE GENOMIC DNA]</scope>
    <source>
        <strain evidence="1">YNK0</strain>
        <tissue evidence="1">Leaf</tissue>
    </source>
</reference>
<dbReference type="AlphaFoldDB" id="A0A834Y6W8"/>
<dbReference type="Pfam" id="PF04827">
    <property type="entry name" value="Plant_tran"/>
    <property type="match status" value="1"/>
</dbReference>
<dbReference type="EMBL" id="JABCRI010000092">
    <property type="protein sequence ID" value="KAF8376761.1"/>
    <property type="molecule type" value="Genomic_DNA"/>
</dbReference>
<evidence type="ECO:0000313" key="1">
    <source>
        <dbReference type="EMBL" id="KAF8376761.1"/>
    </source>
</evidence>
<dbReference type="InterPro" id="IPR006912">
    <property type="entry name" value="Harbinger_derived_prot"/>
</dbReference>
<accession>A0A834Y6W8</accession>